<name>A0A9J6AM86_SOLCO</name>
<dbReference type="OrthoDB" id="1302638at2759"/>
<evidence type="ECO:0000313" key="2">
    <source>
        <dbReference type="EMBL" id="KAG5625387.1"/>
    </source>
</evidence>
<feature type="region of interest" description="Disordered" evidence="1">
    <location>
        <begin position="268"/>
        <end position="288"/>
    </location>
</feature>
<evidence type="ECO:0000313" key="3">
    <source>
        <dbReference type="Proteomes" id="UP000824120"/>
    </source>
</evidence>
<sequence>MAAGITYGKMVKPKAFSFTSDENAEIIDHLPKGYGNQSRDKSFLKICVRKLLESSLDRMEENILVTTTKSRRYFHVVFDGLEHLPIHLEKQPNRNNDEGDIDPLFPPISILIKMVEDLKAYIECRGRNISENEENESFDDARIAIMKNETNRRMKNGKMMEMKTILKLPDCKAAKKKSRRPIDSGGYCRFYFPELHHHNTHLFVVRLAIRRKHHLYQRYSTPSPTYISSAFRHETRDSSSNGMLRHGSRFPLTHSLLCIRCITPRSTAPSATPHDTMFRFSSRQGQTW</sequence>
<organism evidence="2 3">
    <name type="scientific">Solanum commersonii</name>
    <name type="common">Commerson's wild potato</name>
    <name type="synonym">Commerson's nightshade</name>
    <dbReference type="NCBI Taxonomy" id="4109"/>
    <lineage>
        <taxon>Eukaryota</taxon>
        <taxon>Viridiplantae</taxon>
        <taxon>Streptophyta</taxon>
        <taxon>Embryophyta</taxon>
        <taxon>Tracheophyta</taxon>
        <taxon>Spermatophyta</taxon>
        <taxon>Magnoliopsida</taxon>
        <taxon>eudicotyledons</taxon>
        <taxon>Gunneridae</taxon>
        <taxon>Pentapetalae</taxon>
        <taxon>asterids</taxon>
        <taxon>lamiids</taxon>
        <taxon>Solanales</taxon>
        <taxon>Solanaceae</taxon>
        <taxon>Solanoideae</taxon>
        <taxon>Solaneae</taxon>
        <taxon>Solanum</taxon>
    </lineage>
</organism>
<gene>
    <name evidence="2" type="ORF">H5410_010605</name>
</gene>
<feature type="compositionally biased region" description="Polar residues" evidence="1">
    <location>
        <begin position="279"/>
        <end position="288"/>
    </location>
</feature>
<accession>A0A9J6AM86</accession>
<evidence type="ECO:0000256" key="1">
    <source>
        <dbReference type="SAM" id="MobiDB-lite"/>
    </source>
</evidence>
<protein>
    <submittedName>
        <fullName evidence="2">Uncharacterized protein</fullName>
    </submittedName>
</protein>
<comment type="caution">
    <text evidence="2">The sequence shown here is derived from an EMBL/GenBank/DDBJ whole genome shotgun (WGS) entry which is preliminary data.</text>
</comment>
<dbReference type="Proteomes" id="UP000824120">
    <property type="component" value="Chromosome 2"/>
</dbReference>
<keyword evidence="3" id="KW-1185">Reference proteome</keyword>
<reference evidence="2 3" key="1">
    <citation type="submission" date="2020-09" db="EMBL/GenBank/DDBJ databases">
        <title>De no assembly of potato wild relative species, Solanum commersonii.</title>
        <authorList>
            <person name="Cho K."/>
        </authorList>
    </citation>
    <scope>NUCLEOTIDE SEQUENCE [LARGE SCALE GENOMIC DNA]</scope>
    <source>
        <strain evidence="2">LZ3.2</strain>
        <tissue evidence="2">Leaf</tissue>
    </source>
</reference>
<dbReference type="AlphaFoldDB" id="A0A9J6AM86"/>
<dbReference type="EMBL" id="JACXVP010000002">
    <property type="protein sequence ID" value="KAG5625387.1"/>
    <property type="molecule type" value="Genomic_DNA"/>
</dbReference>
<proteinExistence type="predicted"/>